<evidence type="ECO:0000259" key="6">
    <source>
        <dbReference type="Pfam" id="PF01168"/>
    </source>
</evidence>
<dbReference type="Gene3D" id="3.20.20.10">
    <property type="entry name" value="Alanine racemase"/>
    <property type="match status" value="1"/>
</dbReference>
<evidence type="ECO:0000256" key="5">
    <source>
        <dbReference type="SAM" id="MobiDB-lite"/>
    </source>
</evidence>
<dbReference type="InterPro" id="IPR011078">
    <property type="entry name" value="PyrdxlP_homeostasis"/>
</dbReference>
<dbReference type="PROSITE" id="PS01211">
    <property type="entry name" value="UPF0001"/>
    <property type="match status" value="1"/>
</dbReference>
<dbReference type="STRING" id="85968.GCA_900073015_02977"/>
<feature type="modified residue" description="N6-(pyridoxal phosphate)lysine" evidence="2 3">
    <location>
        <position position="41"/>
    </location>
</feature>
<dbReference type="PANTHER" id="PTHR10146:SF14">
    <property type="entry name" value="PYRIDOXAL PHOSPHATE HOMEOSTASIS PROTEIN"/>
    <property type="match status" value="1"/>
</dbReference>
<keyword evidence="8" id="KW-1185">Reference proteome</keyword>
<evidence type="ECO:0000256" key="4">
    <source>
        <dbReference type="RuleBase" id="RU004514"/>
    </source>
</evidence>
<accession>A0A2G5P6V2</accession>
<dbReference type="InterPro" id="IPR001608">
    <property type="entry name" value="Ala_racemase_N"/>
</dbReference>
<keyword evidence="1 2" id="KW-0663">Pyridoxal phosphate</keyword>
<proteinExistence type="inferred from homology"/>
<dbReference type="NCBIfam" id="TIGR00044">
    <property type="entry name" value="YggS family pyridoxal phosphate-dependent enzyme"/>
    <property type="match status" value="1"/>
</dbReference>
<dbReference type="Pfam" id="PF01168">
    <property type="entry name" value="Ala_racemase_N"/>
    <property type="match status" value="1"/>
</dbReference>
<dbReference type="InterPro" id="IPR029066">
    <property type="entry name" value="PLP-binding_barrel"/>
</dbReference>
<evidence type="ECO:0000256" key="1">
    <source>
        <dbReference type="ARBA" id="ARBA00022898"/>
    </source>
</evidence>
<dbReference type="OrthoDB" id="9804072at2"/>
<dbReference type="GO" id="GO:0030170">
    <property type="term" value="F:pyridoxal phosphate binding"/>
    <property type="evidence" value="ECO:0007669"/>
    <property type="project" value="UniProtKB-UniRule"/>
</dbReference>
<evidence type="ECO:0000256" key="2">
    <source>
        <dbReference type="HAMAP-Rule" id="MF_02087"/>
    </source>
</evidence>
<dbReference type="EMBL" id="PDCN02000020">
    <property type="protein sequence ID" value="PIB74099.1"/>
    <property type="molecule type" value="Genomic_DNA"/>
</dbReference>
<comment type="cofactor">
    <cofactor evidence="3">
        <name>pyridoxal 5'-phosphate</name>
        <dbReference type="ChEBI" id="CHEBI:597326"/>
    </cofactor>
</comment>
<comment type="caution">
    <text evidence="7">The sequence shown here is derived from an EMBL/GenBank/DDBJ whole genome shotgun (WGS) entry which is preliminary data.</text>
</comment>
<evidence type="ECO:0000256" key="3">
    <source>
        <dbReference type="PIRSR" id="PIRSR004848-1"/>
    </source>
</evidence>
<comment type="function">
    <text evidence="2">Pyridoxal 5'-phosphate (PLP)-binding protein, which is involved in PLP homeostasis.</text>
</comment>
<reference evidence="7 8" key="1">
    <citation type="journal article" date="2017" name="Infect. Genet. Evol.">
        <title>The new phylogeny of the genus Mycobacterium: The old and the news.</title>
        <authorList>
            <person name="Tortoli E."/>
            <person name="Fedrizzi T."/>
            <person name="Meehan C.J."/>
            <person name="Trovato A."/>
            <person name="Grottola A."/>
            <person name="Giacobazzi E."/>
            <person name="Serpini G.F."/>
            <person name="Tagliazucchi S."/>
            <person name="Fabio A."/>
            <person name="Bettua C."/>
            <person name="Bertorelli R."/>
            <person name="Frascaro F."/>
            <person name="De Sanctis V."/>
            <person name="Pecorari M."/>
            <person name="Jousson O."/>
            <person name="Segata N."/>
            <person name="Cirillo D.M."/>
        </authorList>
    </citation>
    <scope>NUCLEOTIDE SEQUENCE [LARGE SCALE GENOMIC DNA]</scope>
    <source>
        <strain evidence="7 8">CIP1034565</strain>
    </source>
</reference>
<feature type="domain" description="Alanine racemase N-terminal" evidence="6">
    <location>
        <begin position="13"/>
        <end position="241"/>
    </location>
</feature>
<dbReference type="Proteomes" id="UP000230551">
    <property type="component" value="Unassembled WGS sequence"/>
</dbReference>
<dbReference type="CDD" id="cd00635">
    <property type="entry name" value="PLPDE_III_YBL036c_like"/>
    <property type="match status" value="1"/>
</dbReference>
<name>A0A2G5P6V2_9MYCO</name>
<dbReference type="PIRSF" id="PIRSF004848">
    <property type="entry name" value="YBL036c_PLPDEIII"/>
    <property type="match status" value="1"/>
</dbReference>
<dbReference type="HAMAP" id="MF_02087">
    <property type="entry name" value="PLP_homeostasis"/>
    <property type="match status" value="1"/>
</dbReference>
<dbReference type="RefSeq" id="WP_090591003.1">
    <property type="nucleotide sequence ID" value="NZ_CP104302.1"/>
</dbReference>
<dbReference type="SUPFAM" id="SSF51419">
    <property type="entry name" value="PLP-binding barrel"/>
    <property type="match status" value="1"/>
</dbReference>
<comment type="similarity">
    <text evidence="2 4">Belongs to the pyridoxal phosphate-binding protein YggS/PROSC family.</text>
</comment>
<sequence length="276" mass="28847">MSDQRREELARALAALRRRLDEAARAAGRDPRDVGLLPVTKYFPGTDIEILAGLGCREFGEARDQEASAKIAALAGRLPDGVRWHMIGRLQRNKARSVALWADVVHSVDSVRLANALGAAAAAALGDGRRRAPLQAYVQVSLDSDTARGGVPIDEPDAVDEVCDAVAGAAGLRLAGLMAVPPVGADPDRAFGRLADERRRVCARHPSAVGLSAGMSGDLESAVKHGSTCVRVGTALMGNRPLTSPAVVTPVTSSSRTSERNPGSPAPPLFPEGSTQ</sequence>
<protein>
    <recommendedName>
        <fullName evidence="2">Pyridoxal phosphate homeostasis protein</fullName>
        <shortName evidence="2">PLP homeostasis protein</shortName>
    </recommendedName>
</protein>
<dbReference type="AlphaFoldDB" id="A0A2G5P6V2"/>
<gene>
    <name evidence="7" type="ORF">CQY22_014335</name>
</gene>
<organism evidence="7 8">
    <name type="scientific">Mycolicibacterium brumae</name>
    <dbReference type="NCBI Taxonomy" id="85968"/>
    <lineage>
        <taxon>Bacteria</taxon>
        <taxon>Bacillati</taxon>
        <taxon>Actinomycetota</taxon>
        <taxon>Actinomycetes</taxon>
        <taxon>Mycobacteriales</taxon>
        <taxon>Mycobacteriaceae</taxon>
        <taxon>Mycolicibacterium</taxon>
    </lineage>
</organism>
<dbReference type="PANTHER" id="PTHR10146">
    <property type="entry name" value="PROLINE SYNTHETASE CO-TRANSCRIBED BACTERIAL HOMOLOG PROTEIN"/>
    <property type="match status" value="1"/>
</dbReference>
<feature type="region of interest" description="Disordered" evidence="5">
    <location>
        <begin position="240"/>
        <end position="276"/>
    </location>
</feature>
<evidence type="ECO:0000313" key="7">
    <source>
        <dbReference type="EMBL" id="PIB74099.1"/>
    </source>
</evidence>
<evidence type="ECO:0000313" key="8">
    <source>
        <dbReference type="Proteomes" id="UP000230551"/>
    </source>
</evidence>
<feature type="compositionally biased region" description="Low complexity" evidence="5">
    <location>
        <begin position="241"/>
        <end position="256"/>
    </location>
</feature>